<dbReference type="Proteomes" id="UP000312512">
    <property type="component" value="Unassembled WGS sequence"/>
</dbReference>
<dbReference type="Pfam" id="PF12770">
    <property type="entry name" value="CHAT"/>
    <property type="match status" value="1"/>
</dbReference>
<dbReference type="InterPro" id="IPR024983">
    <property type="entry name" value="CHAT_dom"/>
</dbReference>
<dbReference type="AlphaFoldDB" id="A0A5C4WJG0"/>
<feature type="domain" description="CHAT" evidence="1">
    <location>
        <begin position="633"/>
        <end position="934"/>
    </location>
</feature>
<dbReference type="Gene3D" id="1.25.40.10">
    <property type="entry name" value="Tetratricopeptide repeat domain"/>
    <property type="match status" value="2"/>
</dbReference>
<proteinExistence type="predicted"/>
<reference evidence="2 3" key="1">
    <citation type="submission" date="2019-10" db="EMBL/GenBank/DDBJ databases">
        <title>Nonomuraea sp. nov., isolated from Phyllanthus amarus.</title>
        <authorList>
            <person name="Klykleung N."/>
            <person name="Tanasupawat S."/>
        </authorList>
    </citation>
    <scope>NUCLEOTIDE SEQUENCE [LARGE SCALE GENOMIC DNA]</scope>
    <source>
        <strain evidence="2 3">PA1-10</strain>
    </source>
</reference>
<sequence>MSREDPHDLLAMVFARPREALTAAKAVLAAGRGPYESSIARQALGILHREFGDLEAAIRELRQSVRLARRSGSADREADVLATLGIALLHSGRTRAGLSALDSAAARADGTTRARVLFRRAGARWILGRHIDALDDLRDAVPALLAARDTVWAARALTLRGHVQLALGAVAPADADFRTAQDMLGTTPQEHDSAVAVQNRGVAAFRTGDLPAALDLLDEAERRFRALGTPMLDLVADRCAVLLAAGLARDALEQADGALRLLARLRGQATRRAELLLIAARAALQSADPATAIERAGEARRLFARQHRTWWSEHARLIVLQAEHARLLMPQAEQGTLPAPADGPEGRRLLREAGRLAGRLAALGSPEVWQAHLLAGRVALVLGRPGVADEHLAAAADVRHKGPATGRVGGWLAEALRAEAAGEPRRLLRACRAGLALIEEHRLTFGSSELRALATAQGAELVTLAQRHLLRTGRPRRLLAWTERWRATDLAVPAVCPPEDDRLIAQLTALRQAEHLLGQARQDGAASAATLERDRSRLESRVRATTLRSRGGHPGGERDADRTDRLLAALGESRLAELVVVDGTLHVLLCGGGTVRRHTVGPMERAAAEVEFARSRLRRLAYERRPDQRELHALGARLEEALLGPVAGRLGDAPLVVVPPSTLHTTPWALLPSLRRRPFTVAPSAGAWLRARAARRPPDGRIVLVRGPGVAHADGEIRQIAHLHGGPAPESAIPTLRPGVSTPRSGVPTSDLDVPVSGRGDAVSDLDAVSGPGVPFSELGDAVSGPGVPATGAGAPPYGEVTVLAEGQATAPAVLAAIDGSPLAHLAAHGTFRADSPLFSSLHLDDGPLTGYDLERLRRAPHHLVLSSCDSGQMAAVGADELLGLATALLRLGTAAIVASVVPVNDETAVPVMVGLHDGLRRGLGLAEALCRARGDDVSFIAIGAG</sequence>
<dbReference type="SUPFAM" id="SSF48452">
    <property type="entry name" value="TPR-like"/>
    <property type="match status" value="2"/>
</dbReference>
<accession>A0A5C4WJG0</accession>
<dbReference type="OrthoDB" id="9761935at2"/>
<name>A0A5C4WJG0_9ACTN</name>
<evidence type="ECO:0000313" key="3">
    <source>
        <dbReference type="Proteomes" id="UP000312512"/>
    </source>
</evidence>
<gene>
    <name evidence="2" type="ORF">FH608_015275</name>
</gene>
<evidence type="ECO:0000259" key="1">
    <source>
        <dbReference type="Pfam" id="PF12770"/>
    </source>
</evidence>
<keyword evidence="3" id="KW-1185">Reference proteome</keyword>
<protein>
    <submittedName>
        <fullName evidence="2">CHAT domain-containing protein</fullName>
    </submittedName>
</protein>
<comment type="caution">
    <text evidence="2">The sequence shown here is derived from an EMBL/GenBank/DDBJ whole genome shotgun (WGS) entry which is preliminary data.</text>
</comment>
<organism evidence="2 3">
    <name type="scientific">Nonomuraea phyllanthi</name>
    <dbReference type="NCBI Taxonomy" id="2219224"/>
    <lineage>
        <taxon>Bacteria</taxon>
        <taxon>Bacillati</taxon>
        <taxon>Actinomycetota</taxon>
        <taxon>Actinomycetes</taxon>
        <taxon>Streptosporangiales</taxon>
        <taxon>Streptosporangiaceae</taxon>
        <taxon>Nonomuraea</taxon>
    </lineage>
</organism>
<dbReference type="RefSeq" id="WP_139631157.1">
    <property type="nucleotide sequence ID" value="NZ_VDLX02000005.1"/>
</dbReference>
<dbReference type="SMART" id="SM00028">
    <property type="entry name" value="TPR"/>
    <property type="match status" value="4"/>
</dbReference>
<evidence type="ECO:0000313" key="2">
    <source>
        <dbReference type="EMBL" id="KAB8194563.1"/>
    </source>
</evidence>
<dbReference type="InterPro" id="IPR019734">
    <property type="entry name" value="TPR_rpt"/>
</dbReference>
<dbReference type="InterPro" id="IPR011990">
    <property type="entry name" value="TPR-like_helical_dom_sf"/>
</dbReference>
<dbReference type="EMBL" id="VDLX02000005">
    <property type="protein sequence ID" value="KAB8194563.1"/>
    <property type="molecule type" value="Genomic_DNA"/>
</dbReference>